<keyword evidence="2" id="KW-0479">Metal-binding</keyword>
<dbReference type="SUPFAM" id="SSF50022">
    <property type="entry name" value="ISP domain"/>
    <property type="match status" value="1"/>
</dbReference>
<dbReference type="PANTHER" id="PTHR40261:SF1">
    <property type="entry name" value="RIESKE DOMAIN-CONTAINING PROTEIN"/>
    <property type="match status" value="1"/>
</dbReference>
<organism evidence="6 7">
    <name type="scientific">Achromobacter pestifer</name>
    <dbReference type="NCBI Taxonomy" id="1353889"/>
    <lineage>
        <taxon>Bacteria</taxon>
        <taxon>Pseudomonadati</taxon>
        <taxon>Pseudomonadota</taxon>
        <taxon>Betaproteobacteria</taxon>
        <taxon>Burkholderiales</taxon>
        <taxon>Alcaligenaceae</taxon>
        <taxon>Achromobacter</taxon>
    </lineage>
</organism>
<dbReference type="Gene3D" id="2.102.10.10">
    <property type="entry name" value="Rieske [2Fe-2S] iron-sulphur domain"/>
    <property type="match status" value="1"/>
</dbReference>
<gene>
    <name evidence="6" type="ORF">LMG3431_01975</name>
</gene>
<keyword evidence="1" id="KW-0001">2Fe-2S</keyword>
<evidence type="ECO:0000256" key="4">
    <source>
        <dbReference type="ARBA" id="ARBA00023014"/>
    </source>
</evidence>
<reference evidence="6 7" key="1">
    <citation type="submission" date="2020-04" db="EMBL/GenBank/DDBJ databases">
        <authorList>
            <person name="De Canck E."/>
        </authorList>
    </citation>
    <scope>NUCLEOTIDE SEQUENCE [LARGE SCALE GENOMIC DNA]</scope>
    <source>
        <strain evidence="6 7">LMG 3431</strain>
    </source>
</reference>
<protein>
    <recommendedName>
        <fullName evidence="5">Rieske domain-containing protein</fullName>
    </recommendedName>
</protein>
<dbReference type="Proteomes" id="UP000494108">
    <property type="component" value="Unassembled WGS sequence"/>
</dbReference>
<proteinExistence type="predicted"/>
<evidence type="ECO:0000256" key="2">
    <source>
        <dbReference type="ARBA" id="ARBA00022723"/>
    </source>
</evidence>
<dbReference type="InterPro" id="IPR017941">
    <property type="entry name" value="Rieske_2Fe-2S"/>
</dbReference>
<feature type="domain" description="Rieske" evidence="5">
    <location>
        <begin position="15"/>
        <end position="116"/>
    </location>
</feature>
<accession>A0A6S6YTD6</accession>
<keyword evidence="3" id="KW-0408">Iron</keyword>
<dbReference type="GO" id="GO:0046872">
    <property type="term" value="F:metal ion binding"/>
    <property type="evidence" value="ECO:0007669"/>
    <property type="project" value="UniProtKB-KW"/>
</dbReference>
<dbReference type="Pfam" id="PF00355">
    <property type="entry name" value="Rieske"/>
    <property type="match status" value="1"/>
</dbReference>
<evidence type="ECO:0000313" key="7">
    <source>
        <dbReference type="Proteomes" id="UP000494108"/>
    </source>
</evidence>
<sequence length="117" mass="12460">MTSYCPLNDARDDALPLCRVDDIPDGGSLGVRAAAQPLILLRRGACVWGYANRCPHFSVPLDSPSGAILTYDGQVVMCAHHSALFRFEDGVCVEGPCEGAALDRLSVDVVDGHVYVA</sequence>
<dbReference type="PANTHER" id="PTHR40261">
    <property type="match status" value="1"/>
</dbReference>
<dbReference type="CDD" id="cd03467">
    <property type="entry name" value="Rieske"/>
    <property type="match status" value="1"/>
</dbReference>
<keyword evidence="4" id="KW-0411">Iron-sulfur</keyword>
<dbReference type="AlphaFoldDB" id="A0A6S6YTD6"/>
<evidence type="ECO:0000259" key="5">
    <source>
        <dbReference type="PROSITE" id="PS51296"/>
    </source>
</evidence>
<keyword evidence="7" id="KW-1185">Reference proteome</keyword>
<evidence type="ECO:0000313" key="6">
    <source>
        <dbReference type="EMBL" id="CAB3639573.1"/>
    </source>
</evidence>
<dbReference type="EMBL" id="CADIJX010000002">
    <property type="protein sequence ID" value="CAB3639573.1"/>
    <property type="molecule type" value="Genomic_DNA"/>
</dbReference>
<name>A0A6S6YTD6_9BURK</name>
<dbReference type="PROSITE" id="PS51296">
    <property type="entry name" value="RIESKE"/>
    <property type="match status" value="1"/>
</dbReference>
<dbReference type="GO" id="GO:0051537">
    <property type="term" value="F:2 iron, 2 sulfur cluster binding"/>
    <property type="evidence" value="ECO:0007669"/>
    <property type="project" value="UniProtKB-KW"/>
</dbReference>
<evidence type="ECO:0000256" key="1">
    <source>
        <dbReference type="ARBA" id="ARBA00022714"/>
    </source>
</evidence>
<dbReference type="RefSeq" id="WP_175174287.1">
    <property type="nucleotide sequence ID" value="NZ_CADIJX010000002.1"/>
</dbReference>
<dbReference type="InterPro" id="IPR036922">
    <property type="entry name" value="Rieske_2Fe-2S_sf"/>
</dbReference>
<evidence type="ECO:0000256" key="3">
    <source>
        <dbReference type="ARBA" id="ARBA00023004"/>
    </source>
</evidence>